<evidence type="ECO:0000313" key="4">
    <source>
        <dbReference type="EMBL" id="AXK43647.1"/>
    </source>
</evidence>
<evidence type="ECO:0000256" key="2">
    <source>
        <dbReference type="SAM" id="SignalP"/>
    </source>
</evidence>
<organism evidence="4 5">
    <name type="scientific">Erythrobacter aureus</name>
    <dbReference type="NCBI Taxonomy" id="2182384"/>
    <lineage>
        <taxon>Bacteria</taxon>
        <taxon>Pseudomonadati</taxon>
        <taxon>Pseudomonadota</taxon>
        <taxon>Alphaproteobacteria</taxon>
        <taxon>Sphingomonadales</taxon>
        <taxon>Erythrobacteraceae</taxon>
        <taxon>Erythrobacter/Porphyrobacter group</taxon>
        <taxon>Erythrobacter</taxon>
    </lineage>
</organism>
<evidence type="ECO:0000259" key="3">
    <source>
        <dbReference type="Pfam" id="PF04536"/>
    </source>
</evidence>
<keyword evidence="1" id="KW-1133">Transmembrane helix</keyword>
<keyword evidence="2" id="KW-0732">Signal</keyword>
<proteinExistence type="predicted"/>
<reference evidence="5" key="1">
    <citation type="submission" date="2018-07" db="EMBL/GenBank/DDBJ databases">
        <title>Genome sequence of Erythrobacter strain YH-07, an antagonistic bacterium isolated from Yellow Sea.</title>
        <authorList>
            <person name="Tang T."/>
            <person name="Liu Q."/>
            <person name="Sun X."/>
        </authorList>
    </citation>
    <scope>NUCLEOTIDE SEQUENCE [LARGE SCALE GENOMIC DNA]</scope>
    <source>
        <strain evidence="5">YH-07</strain>
    </source>
</reference>
<dbReference type="PANTHER" id="PTHR30373:SF2">
    <property type="entry name" value="UPF0603 PROTEIN YGCG"/>
    <property type="match status" value="1"/>
</dbReference>
<feature type="transmembrane region" description="Helical" evidence="1">
    <location>
        <begin position="184"/>
        <end position="204"/>
    </location>
</feature>
<dbReference type="KEGG" id="err:DVR09_12785"/>
<sequence>MIARLILPVVAGLGLLGGFALPAAAQTFPERGSAPVVDAANIIDDATEAALTEKLDAFEERSQRQFVIATIPDLEGYDISDYGYRLGREWALGDSENDDGILLIVAPNERKMRIEVGYGLEGIIPDGLAFEYVEGMKPFFRDGDYSGGIAWGADQIITQLELPPEEAARLAQERSEARESDGGFPIGALIWLGFIFFFFILPMFGRGRRRRYRRSGIGGAVGDIILWEAGKAIARGLSDDDWGGGGGGFGGGGGGFGGFSGGGGSFGGGGASGGW</sequence>
<name>A0A345YI95_9SPHN</name>
<evidence type="ECO:0000256" key="1">
    <source>
        <dbReference type="SAM" id="Phobius"/>
    </source>
</evidence>
<dbReference type="EMBL" id="CP031357">
    <property type="protein sequence ID" value="AXK43647.1"/>
    <property type="molecule type" value="Genomic_DNA"/>
</dbReference>
<accession>A0A345YI95</accession>
<dbReference type="Proteomes" id="UP000254508">
    <property type="component" value="Chromosome"/>
</dbReference>
<dbReference type="OrthoDB" id="9810918at2"/>
<feature type="signal peptide" evidence="2">
    <location>
        <begin position="1"/>
        <end position="25"/>
    </location>
</feature>
<keyword evidence="1" id="KW-0812">Transmembrane</keyword>
<dbReference type="Gene3D" id="3.10.310.50">
    <property type="match status" value="1"/>
</dbReference>
<feature type="chain" id="PRO_5016783175" evidence="2">
    <location>
        <begin position="26"/>
        <end position="275"/>
    </location>
</feature>
<keyword evidence="1" id="KW-0472">Membrane</keyword>
<dbReference type="PANTHER" id="PTHR30373">
    <property type="entry name" value="UPF0603 PROTEIN YGCG"/>
    <property type="match status" value="1"/>
</dbReference>
<protein>
    <submittedName>
        <fullName evidence="4">Methanol dehydrogenase</fullName>
    </submittedName>
</protein>
<dbReference type="InterPro" id="IPR007621">
    <property type="entry name" value="TPM_dom"/>
</dbReference>
<dbReference type="Pfam" id="PF04536">
    <property type="entry name" value="TPM_phosphatase"/>
    <property type="match status" value="1"/>
</dbReference>
<evidence type="ECO:0000313" key="5">
    <source>
        <dbReference type="Proteomes" id="UP000254508"/>
    </source>
</evidence>
<feature type="domain" description="TPM" evidence="3">
    <location>
        <begin position="36"/>
        <end position="158"/>
    </location>
</feature>
<dbReference type="AlphaFoldDB" id="A0A345YI95"/>
<keyword evidence="5" id="KW-1185">Reference proteome</keyword>
<gene>
    <name evidence="4" type="ORF">DVR09_12785</name>
</gene>